<sequence>MHHKRDFKGFEMDTELRGGLSPSPQTVSPYALSQNFFNNQPQLGDGTVAASELSQMTVEEEIGEDAGLDGEPIEEDSDIDGESIREDSSIDGEPIQDDNSIDGEPIQEDHSFDGEDALINNQTIVAPGEMSDETPNPERIKKAFENLPLADRRLIIHFFEYKMGESFRTLIEEFNLRFTS</sequence>
<reference evidence="1 2" key="3">
    <citation type="journal article" date="2022" name="Microbiol. Spectr.">
        <title>Folding features and dynamics of 3D genome architecture in plant fungal pathogens.</title>
        <authorList>
            <person name="Xia C."/>
        </authorList>
    </citation>
    <scope>NUCLEOTIDE SEQUENCE [LARGE SCALE GENOMIC DNA]</scope>
    <source>
        <strain evidence="1 2">93-210</strain>
    </source>
</reference>
<dbReference type="EMBL" id="CM045877">
    <property type="protein sequence ID" value="KAI7940697.1"/>
    <property type="molecule type" value="Genomic_DNA"/>
</dbReference>
<organism evidence="1 2">
    <name type="scientific">Puccinia striiformis f. sp. tritici</name>
    <dbReference type="NCBI Taxonomy" id="168172"/>
    <lineage>
        <taxon>Eukaryota</taxon>
        <taxon>Fungi</taxon>
        <taxon>Dikarya</taxon>
        <taxon>Basidiomycota</taxon>
        <taxon>Pucciniomycotina</taxon>
        <taxon>Pucciniomycetes</taxon>
        <taxon>Pucciniales</taxon>
        <taxon>Pucciniaceae</taxon>
        <taxon>Puccinia</taxon>
    </lineage>
</organism>
<evidence type="ECO:0000313" key="2">
    <source>
        <dbReference type="Proteomes" id="UP001060170"/>
    </source>
</evidence>
<evidence type="ECO:0000313" key="1">
    <source>
        <dbReference type="EMBL" id="KAI7940697.1"/>
    </source>
</evidence>
<dbReference type="Proteomes" id="UP001060170">
    <property type="component" value="Chromosome 13"/>
</dbReference>
<reference evidence="2" key="2">
    <citation type="journal article" date="2018" name="Mol. Plant Microbe Interact.">
        <title>Genome sequence resources for the wheat stripe rust pathogen (Puccinia striiformis f. sp. tritici) and the barley stripe rust pathogen (Puccinia striiformis f. sp. hordei).</title>
        <authorList>
            <person name="Xia C."/>
            <person name="Wang M."/>
            <person name="Yin C."/>
            <person name="Cornejo O.E."/>
            <person name="Hulbert S.H."/>
            <person name="Chen X."/>
        </authorList>
    </citation>
    <scope>NUCLEOTIDE SEQUENCE [LARGE SCALE GENOMIC DNA]</scope>
    <source>
        <strain evidence="2">93-210</strain>
    </source>
</reference>
<gene>
    <name evidence="1" type="ORF">MJO28_012982</name>
</gene>
<protein>
    <submittedName>
        <fullName evidence="1">Uncharacterized protein</fullName>
    </submittedName>
</protein>
<proteinExistence type="predicted"/>
<keyword evidence="2" id="KW-1185">Reference proteome</keyword>
<accession>A0ACC0DX12</accession>
<reference evidence="2" key="1">
    <citation type="journal article" date="2018" name="BMC Genomics">
        <title>Genomic insights into host adaptation between the wheat stripe rust pathogen (Puccinia striiformis f. sp. tritici) and the barley stripe rust pathogen (Puccinia striiformis f. sp. hordei).</title>
        <authorList>
            <person name="Xia C."/>
            <person name="Wang M."/>
            <person name="Yin C."/>
            <person name="Cornejo O.E."/>
            <person name="Hulbert S.H."/>
            <person name="Chen X."/>
        </authorList>
    </citation>
    <scope>NUCLEOTIDE SEQUENCE [LARGE SCALE GENOMIC DNA]</scope>
    <source>
        <strain evidence="2">93-210</strain>
    </source>
</reference>
<name>A0ACC0DX12_9BASI</name>
<comment type="caution">
    <text evidence="1">The sequence shown here is derived from an EMBL/GenBank/DDBJ whole genome shotgun (WGS) entry which is preliminary data.</text>
</comment>